<dbReference type="Proteomes" id="UP000578569">
    <property type="component" value="Unassembled WGS sequence"/>
</dbReference>
<evidence type="ECO:0000256" key="7">
    <source>
        <dbReference type="ARBA" id="ARBA00023136"/>
    </source>
</evidence>
<comment type="similarity">
    <text evidence="2 8">Belongs to the peptidase A24 family.</text>
</comment>
<comment type="caution">
    <text evidence="13">The sequence shown here is derived from an EMBL/GenBank/DDBJ whole genome shotgun (WGS) entry which is preliminary data.</text>
</comment>
<proteinExistence type="inferred from homology"/>
<evidence type="ECO:0000256" key="3">
    <source>
        <dbReference type="ARBA" id="ARBA00022475"/>
    </source>
</evidence>
<feature type="transmembrane region" description="Helical" evidence="10">
    <location>
        <begin position="227"/>
        <end position="249"/>
    </location>
</feature>
<dbReference type="EC" id="3.4.23.43" evidence="9"/>
<evidence type="ECO:0000313" key="14">
    <source>
        <dbReference type="Proteomes" id="UP000578569"/>
    </source>
</evidence>
<dbReference type="GO" id="GO:0005886">
    <property type="term" value="C:plasma membrane"/>
    <property type="evidence" value="ECO:0007669"/>
    <property type="project" value="UniProtKB-SubCell"/>
</dbReference>
<dbReference type="PANTHER" id="PTHR30487:SF0">
    <property type="entry name" value="PREPILIN LEADER PEPTIDASE_N-METHYLTRANSFERASE-RELATED"/>
    <property type="match status" value="1"/>
</dbReference>
<evidence type="ECO:0000259" key="12">
    <source>
        <dbReference type="Pfam" id="PF06750"/>
    </source>
</evidence>
<keyword evidence="9 13" id="KW-0808">Transferase</keyword>
<keyword evidence="5 9" id="KW-0812">Transmembrane</keyword>
<evidence type="ECO:0000256" key="6">
    <source>
        <dbReference type="ARBA" id="ARBA00022989"/>
    </source>
</evidence>
<accession>A0A839Z5J6</accession>
<keyword evidence="14" id="KW-1185">Reference proteome</keyword>
<dbReference type="PANTHER" id="PTHR30487">
    <property type="entry name" value="TYPE 4 PREPILIN-LIKE PROTEINS LEADER PEPTIDE-PROCESSING ENZYME"/>
    <property type="match status" value="1"/>
</dbReference>
<dbReference type="InterPro" id="IPR014032">
    <property type="entry name" value="Peptidase_A24A_bac"/>
</dbReference>
<reference evidence="13 14" key="1">
    <citation type="submission" date="2020-08" db="EMBL/GenBank/DDBJ databases">
        <title>Genomic Encyclopedia of Type Strains, Phase IV (KMG-IV): sequencing the most valuable type-strain genomes for metagenomic binning, comparative biology and taxonomic classification.</title>
        <authorList>
            <person name="Goeker M."/>
        </authorList>
    </citation>
    <scope>NUCLEOTIDE SEQUENCE [LARGE SCALE GENOMIC DNA]</scope>
    <source>
        <strain evidence="13 14">DSM 24194</strain>
    </source>
</reference>
<evidence type="ECO:0000313" key="13">
    <source>
        <dbReference type="EMBL" id="MBB3764892.1"/>
    </source>
</evidence>
<dbReference type="RefSeq" id="WP_183934251.1">
    <property type="nucleotide sequence ID" value="NZ_JACICF010000002.1"/>
</dbReference>
<comment type="catalytic activity">
    <reaction evidence="9">
        <text>Typically cleaves a -Gly-|-Phe- bond to release an N-terminal, basic peptide of 5-8 residues from type IV prepilin, and then N-methylates the new N-terminal amino group, the methyl donor being S-adenosyl-L-methionine.</text>
        <dbReference type="EC" id="3.4.23.43"/>
    </reaction>
</comment>
<dbReference type="Pfam" id="PF06750">
    <property type="entry name" value="A24_N_bact"/>
    <property type="match status" value="1"/>
</dbReference>
<evidence type="ECO:0000256" key="4">
    <source>
        <dbReference type="ARBA" id="ARBA00022519"/>
    </source>
</evidence>
<evidence type="ECO:0000256" key="10">
    <source>
        <dbReference type="SAM" id="Phobius"/>
    </source>
</evidence>
<feature type="transmembrane region" description="Helical" evidence="10">
    <location>
        <begin position="189"/>
        <end position="215"/>
    </location>
</feature>
<dbReference type="Pfam" id="PF01478">
    <property type="entry name" value="Peptidase_A24"/>
    <property type="match status" value="1"/>
</dbReference>
<evidence type="ECO:0000256" key="1">
    <source>
        <dbReference type="ARBA" id="ARBA00004429"/>
    </source>
</evidence>
<comment type="function">
    <text evidence="9">Plays an essential role in type IV pili and type II pseudopili formation by proteolytically removing the leader sequence from substrate proteins and subsequently monomethylating the alpha-amino group of the newly exposed N-terminal phenylalanine.</text>
</comment>
<keyword evidence="3" id="KW-1003">Cell membrane</keyword>
<dbReference type="GO" id="GO:0008168">
    <property type="term" value="F:methyltransferase activity"/>
    <property type="evidence" value="ECO:0007669"/>
    <property type="project" value="UniProtKB-KW"/>
</dbReference>
<dbReference type="GO" id="GO:0004190">
    <property type="term" value="F:aspartic-type endopeptidase activity"/>
    <property type="evidence" value="ECO:0007669"/>
    <property type="project" value="UniProtKB-EC"/>
</dbReference>
<dbReference type="EMBL" id="JACICF010000002">
    <property type="protein sequence ID" value="MBB3764892.1"/>
    <property type="molecule type" value="Genomic_DNA"/>
</dbReference>
<keyword evidence="9" id="KW-0511">Multifunctional enzyme</keyword>
<dbReference type="AlphaFoldDB" id="A0A839Z5J6"/>
<dbReference type="GO" id="GO:0006465">
    <property type="term" value="P:signal peptide processing"/>
    <property type="evidence" value="ECO:0007669"/>
    <property type="project" value="TreeGrafter"/>
</dbReference>
<keyword evidence="9 13" id="KW-0489">Methyltransferase</keyword>
<keyword evidence="4" id="KW-0997">Cell inner membrane</keyword>
<dbReference type="PRINTS" id="PR00864">
    <property type="entry name" value="PREPILNPTASE"/>
</dbReference>
<feature type="domain" description="Prepilin peptidase A24 N-terminal" evidence="12">
    <location>
        <begin position="13"/>
        <end position="89"/>
    </location>
</feature>
<feature type="transmembrane region" description="Helical" evidence="10">
    <location>
        <begin position="94"/>
        <end position="116"/>
    </location>
</feature>
<dbReference type="GO" id="GO:0032259">
    <property type="term" value="P:methylation"/>
    <property type="evidence" value="ECO:0007669"/>
    <property type="project" value="UniProtKB-KW"/>
</dbReference>
<comment type="subcellular location">
    <subcellularLocation>
        <location evidence="1">Cell inner membrane</location>
        <topology evidence="1">Multi-pass membrane protein</topology>
    </subcellularLocation>
    <subcellularLocation>
        <location evidence="9">Cell membrane</location>
        <topology evidence="9">Multi-pass membrane protein</topology>
    </subcellularLocation>
</comment>
<organism evidence="13 14">
    <name type="scientific">Sphingomicrobium lutaoense</name>
    <dbReference type="NCBI Taxonomy" id="515949"/>
    <lineage>
        <taxon>Bacteria</taxon>
        <taxon>Pseudomonadati</taxon>
        <taxon>Pseudomonadota</taxon>
        <taxon>Alphaproteobacteria</taxon>
        <taxon>Sphingomonadales</taxon>
        <taxon>Sphingomonadaceae</taxon>
        <taxon>Sphingomicrobium</taxon>
    </lineage>
</organism>
<dbReference type="InterPro" id="IPR000045">
    <property type="entry name" value="Prepilin_IV_endopep_pep"/>
</dbReference>
<sequence>MPLSGLLVAAGGVTGAIVGSYLATLVLRWPRGEGASRGRSACDHCGVTIRPADLVPILSHLLRRGRCRACGQPIDATHFLVEASGAAIGAGAMALSPGVAGAVLALMGWILLPLVILDWRHLWLPDRLVAILAASGLPLAGLANGLPLIDRLIGGAAGFASLWGIAFLYRRWRGREGMGEGDPKLFGALGCWCGWAGLPLVLLGAAAGLLAYALLSGVAGEREREHPLGSALGVAGFLLLAAEASRVVIL</sequence>
<keyword evidence="6 10" id="KW-1133">Transmembrane helix</keyword>
<keyword evidence="9 13" id="KW-0378">Hydrolase</keyword>
<dbReference type="Gene3D" id="1.20.120.1220">
    <property type="match status" value="1"/>
</dbReference>
<evidence type="ECO:0000256" key="8">
    <source>
        <dbReference type="RuleBase" id="RU003793"/>
    </source>
</evidence>
<evidence type="ECO:0000256" key="2">
    <source>
        <dbReference type="ARBA" id="ARBA00005801"/>
    </source>
</evidence>
<feature type="transmembrane region" description="Helical" evidence="10">
    <location>
        <begin position="152"/>
        <end position="169"/>
    </location>
</feature>
<dbReference type="EC" id="2.1.1.-" evidence="9"/>
<keyword evidence="9" id="KW-0645">Protease</keyword>
<name>A0A839Z5J6_9SPHN</name>
<feature type="domain" description="Prepilin type IV endopeptidase peptidase" evidence="11">
    <location>
        <begin position="106"/>
        <end position="213"/>
    </location>
</feature>
<dbReference type="InterPro" id="IPR010627">
    <property type="entry name" value="Prepilin_pept_A24_N"/>
</dbReference>
<evidence type="ECO:0000256" key="5">
    <source>
        <dbReference type="ARBA" id="ARBA00022692"/>
    </source>
</evidence>
<keyword evidence="7 10" id="KW-0472">Membrane</keyword>
<dbReference type="InterPro" id="IPR050882">
    <property type="entry name" value="Prepilin_peptidase/N-MTase"/>
</dbReference>
<evidence type="ECO:0000259" key="11">
    <source>
        <dbReference type="Pfam" id="PF01478"/>
    </source>
</evidence>
<gene>
    <name evidence="13" type="ORF">FHS50_001954</name>
</gene>
<protein>
    <recommendedName>
        <fullName evidence="9">Prepilin leader peptidase/N-methyltransferase</fullName>
        <ecNumber evidence="9">2.1.1.-</ecNumber>
        <ecNumber evidence="9">3.4.23.43</ecNumber>
    </recommendedName>
</protein>
<evidence type="ECO:0000256" key="9">
    <source>
        <dbReference type="RuleBase" id="RU003794"/>
    </source>
</evidence>